<evidence type="ECO:0000313" key="1">
    <source>
        <dbReference type="EMBL" id="TPP40071.1"/>
    </source>
</evidence>
<organism evidence="1 2">
    <name type="scientific">Leishmania donovani</name>
    <dbReference type="NCBI Taxonomy" id="5661"/>
    <lineage>
        <taxon>Eukaryota</taxon>
        <taxon>Discoba</taxon>
        <taxon>Euglenozoa</taxon>
        <taxon>Kinetoplastea</taxon>
        <taxon>Metakinetoplastina</taxon>
        <taxon>Trypanosomatida</taxon>
        <taxon>Trypanosomatidae</taxon>
        <taxon>Leishmaniinae</taxon>
        <taxon>Leishmania</taxon>
    </lineage>
</organism>
<proteinExistence type="predicted"/>
<dbReference type="EMBL" id="RHLC01000004">
    <property type="protein sequence ID" value="TPP40071.1"/>
    <property type="molecule type" value="Genomic_DNA"/>
</dbReference>
<name>A0A504WTY8_LEIDO</name>
<gene>
    <name evidence="1" type="ORF">CGC21_26125</name>
</gene>
<protein>
    <submittedName>
        <fullName evidence="1">Uncharacterized protein</fullName>
    </submittedName>
</protein>
<reference evidence="2" key="1">
    <citation type="submission" date="2019-02" db="EMBL/GenBank/DDBJ databases">
        <title>FDA dAtabase for Regulatory Grade micrObial Sequences (FDA-ARGOS): Supporting development and validation of Infectious Disease Dx tests.</title>
        <authorList>
            <person name="Duncan R."/>
            <person name="Fisher C."/>
            <person name="Tallon L."/>
            <person name="Sadzewicz L."/>
            <person name="Sengamalay N."/>
            <person name="Ott S."/>
            <person name="Godinez A."/>
            <person name="Nagaraj S."/>
            <person name="Vavikolanu K."/>
            <person name="Nadendla S."/>
            <person name="Aluvathingal J."/>
            <person name="Sichtig H."/>
        </authorList>
    </citation>
    <scope>NUCLEOTIDE SEQUENCE [LARGE SCALE GENOMIC DNA]</scope>
    <source>
        <strain evidence="2">FDAARGOS_361</strain>
    </source>
</reference>
<evidence type="ECO:0000313" key="2">
    <source>
        <dbReference type="Proteomes" id="UP000318447"/>
    </source>
</evidence>
<accession>A0A504WTY8</accession>
<dbReference type="Proteomes" id="UP000318447">
    <property type="component" value="Unassembled WGS sequence"/>
</dbReference>
<comment type="caution">
    <text evidence="1">The sequence shown here is derived from an EMBL/GenBank/DDBJ whole genome shotgun (WGS) entry which is preliminary data.</text>
</comment>
<sequence>METRGRSRTAIEQPLAAVRGGLVGRRCFLETLNCHGVLLSMALESFPITARLIALNSVERSAAAGAALAEQLQDSSWQMIIVYYSAGLLLLVEFDWIVGGAALNPLALPRSGGDLGPTFPYSAEFRGQRIGALVSRNVFCPDQVKAAYPASSGTSCDSPCRDGLVLFTLQASAAGVSLRAGSAQCIVWDVPFARHSGRHVGHRPHCRRYRNVARALFRVLRPPLFLSDGASRVSPL</sequence>
<dbReference type="AlphaFoldDB" id="A0A504WTY8"/>